<comment type="caution">
    <text evidence="3">The sequence shown here is derived from an EMBL/GenBank/DDBJ whole genome shotgun (WGS) entry which is preliminary data.</text>
</comment>
<protein>
    <recommendedName>
        <fullName evidence="2">Secretion system C-terminal sorting domain-containing protein</fullName>
    </recommendedName>
</protein>
<dbReference type="AlphaFoldDB" id="A0A098LL41"/>
<feature type="signal peptide" evidence="1">
    <location>
        <begin position="1"/>
        <end position="20"/>
    </location>
</feature>
<reference evidence="3 4" key="1">
    <citation type="submission" date="2014-09" db="EMBL/GenBank/DDBJ databases">
        <title>Sporocytophaga myxococcoides PG-01 genome sequencing.</title>
        <authorList>
            <person name="Liu L."/>
            <person name="Gao P.J."/>
            <person name="Chen G.J."/>
            <person name="Wang L.S."/>
        </authorList>
    </citation>
    <scope>NUCLEOTIDE SEQUENCE [LARGE SCALE GENOMIC DNA]</scope>
    <source>
        <strain evidence="3 4">PG-01</strain>
    </source>
</reference>
<evidence type="ECO:0000313" key="4">
    <source>
        <dbReference type="Proteomes" id="UP000030185"/>
    </source>
</evidence>
<dbReference type="OrthoDB" id="614750at2"/>
<dbReference type="RefSeq" id="WP_045467184.1">
    <property type="nucleotide sequence ID" value="NZ_BBLT01000009.1"/>
</dbReference>
<gene>
    <name evidence="3" type="ORF">MYP_3983</name>
</gene>
<organism evidence="3 4">
    <name type="scientific">Sporocytophaga myxococcoides</name>
    <dbReference type="NCBI Taxonomy" id="153721"/>
    <lineage>
        <taxon>Bacteria</taxon>
        <taxon>Pseudomonadati</taxon>
        <taxon>Bacteroidota</taxon>
        <taxon>Cytophagia</taxon>
        <taxon>Cytophagales</taxon>
        <taxon>Cytophagaceae</taxon>
        <taxon>Sporocytophaga</taxon>
    </lineage>
</organism>
<evidence type="ECO:0000256" key="1">
    <source>
        <dbReference type="SAM" id="SignalP"/>
    </source>
</evidence>
<dbReference type="Pfam" id="PF18962">
    <property type="entry name" value="Por_Secre_tail"/>
    <property type="match status" value="1"/>
</dbReference>
<dbReference type="NCBIfam" id="TIGR04183">
    <property type="entry name" value="Por_Secre_tail"/>
    <property type="match status" value="1"/>
</dbReference>
<proteinExistence type="predicted"/>
<evidence type="ECO:0000259" key="2">
    <source>
        <dbReference type="Pfam" id="PF18962"/>
    </source>
</evidence>
<evidence type="ECO:0000313" key="3">
    <source>
        <dbReference type="EMBL" id="GAL86753.1"/>
    </source>
</evidence>
<keyword evidence="1" id="KW-0732">Signal</keyword>
<dbReference type="EMBL" id="BBLT01000009">
    <property type="protein sequence ID" value="GAL86753.1"/>
    <property type="molecule type" value="Genomic_DNA"/>
</dbReference>
<accession>A0A098LL41</accession>
<name>A0A098LL41_9BACT</name>
<keyword evidence="4" id="KW-1185">Reference proteome</keyword>
<dbReference type="InterPro" id="IPR026444">
    <property type="entry name" value="Secre_tail"/>
</dbReference>
<dbReference type="Proteomes" id="UP000030185">
    <property type="component" value="Unassembled WGS sequence"/>
</dbReference>
<feature type="chain" id="PRO_5001944730" description="Secretion system C-terminal sorting domain-containing protein" evidence="1">
    <location>
        <begin position="21"/>
        <end position="455"/>
    </location>
</feature>
<feature type="domain" description="Secretion system C-terminal sorting" evidence="2">
    <location>
        <begin position="387"/>
        <end position="454"/>
    </location>
</feature>
<sequence>MKMIYKAIAVCNMLIFTANAQVFKPSKEAIYYKANDEWKLSSLYQYTYNLYGDQVTKINKNGNEIPVSKDSLVYSTNKVIEHYSYLWDLNAKKWNPSRKETYCYFENGESCGHATYIYSNGWELNSGLENVQSYPQADEEEMKTRMFDSRTQKWNDQTKYLIKYDEQRKELSRSYSFIDPDTKLWTYLSRITFDGWLDYENEIPAKRVTENYKNNVWVVQDSSVFEEFQDLWIETRKIYNPDKSLKEILRITNSKDGNFREVMKAQGIGWLLISSYDKTNLKATTIYNDFEGDELVYSERSEDEFEKGKVVHSKYIASDGSGEVVMFSEANNELIYDNQDNLLEDIVSIRLEPSVEYEDYKKTVYSEFVEIGEVTGIVNKGNKESVIYPNPGNGVFNIKSLKAGDQMVVSNTSGITVFESGSLQDKVDLSHLTSGVYLVKIINNETVISDKLVIE</sequence>